<dbReference type="Gene3D" id="3.40.50.620">
    <property type="entry name" value="HUPs"/>
    <property type="match status" value="1"/>
</dbReference>
<protein>
    <submittedName>
        <fullName evidence="2">YdcF family protein</fullName>
    </submittedName>
</protein>
<feature type="domain" description="DUF218" evidence="1">
    <location>
        <begin position="39"/>
        <end position="180"/>
    </location>
</feature>
<reference evidence="2 3" key="1">
    <citation type="submission" date="2018-08" db="EMBL/GenBank/DDBJ databases">
        <title>A genome reference for cultivated species of the human gut microbiota.</title>
        <authorList>
            <person name="Zou Y."/>
            <person name="Xue W."/>
            <person name="Luo G."/>
        </authorList>
    </citation>
    <scope>NUCLEOTIDE SEQUENCE [LARGE SCALE GENOMIC DNA]</scope>
    <source>
        <strain evidence="2 3">AF28-26</strain>
    </source>
</reference>
<sequence length="268" mass="30213">MKGNTVEWINTLGAFCGVRDVPTLTKDALEQRYGFRQADVMVLFGGSILCGGNVLAEAMKNQAAKKYVIVGGAGHTTEDLRQAMGREVPEIQTAGRPEAEIFQAYLEYRYGRKADLLERESTNCGNNITYLLKLLKSSRVPYQRIILTQDAAMQRRMDATLRKYAGEEMAIINYAAYQAKVVERDSKLAFDREIWGMWPLERYLTLLMGEISRLSDTPEGYGPSGKGYIAHVEIPEEVETAFTQLKREYPGMVREANPLYASADPQRF</sequence>
<evidence type="ECO:0000259" key="1">
    <source>
        <dbReference type="Pfam" id="PF02698"/>
    </source>
</evidence>
<gene>
    <name evidence="2" type="ORF">DWY99_00230</name>
</gene>
<accession>A0A412B1V7</accession>
<dbReference type="GO" id="GO:0005886">
    <property type="term" value="C:plasma membrane"/>
    <property type="evidence" value="ECO:0007669"/>
    <property type="project" value="TreeGrafter"/>
</dbReference>
<name>A0A412B1V7_9FIRM</name>
<dbReference type="AlphaFoldDB" id="A0A412B1V7"/>
<comment type="caution">
    <text evidence="2">The sequence shown here is derived from an EMBL/GenBank/DDBJ whole genome shotgun (WGS) entry which is preliminary data.</text>
</comment>
<proteinExistence type="predicted"/>
<dbReference type="InterPro" id="IPR014729">
    <property type="entry name" value="Rossmann-like_a/b/a_fold"/>
</dbReference>
<dbReference type="InterPro" id="IPR003848">
    <property type="entry name" value="DUF218"/>
</dbReference>
<dbReference type="Pfam" id="PF02698">
    <property type="entry name" value="DUF218"/>
    <property type="match status" value="1"/>
</dbReference>
<evidence type="ECO:0000313" key="2">
    <source>
        <dbReference type="EMBL" id="RGQ44866.1"/>
    </source>
</evidence>
<evidence type="ECO:0000313" key="3">
    <source>
        <dbReference type="Proteomes" id="UP000284751"/>
    </source>
</evidence>
<organism evidence="2 3">
    <name type="scientific">[Clostridium] leptum</name>
    <dbReference type="NCBI Taxonomy" id="1535"/>
    <lineage>
        <taxon>Bacteria</taxon>
        <taxon>Bacillati</taxon>
        <taxon>Bacillota</taxon>
        <taxon>Clostridia</taxon>
        <taxon>Eubacteriales</taxon>
        <taxon>Oscillospiraceae</taxon>
        <taxon>Oscillospiraceae incertae sedis</taxon>
    </lineage>
</organism>
<dbReference type="EMBL" id="QRTC01000001">
    <property type="protein sequence ID" value="RGQ44866.1"/>
    <property type="molecule type" value="Genomic_DNA"/>
</dbReference>
<dbReference type="PANTHER" id="PTHR30336">
    <property type="entry name" value="INNER MEMBRANE PROTEIN, PROBABLE PERMEASE"/>
    <property type="match status" value="1"/>
</dbReference>
<dbReference type="PANTHER" id="PTHR30336:SF20">
    <property type="entry name" value="DUF218 DOMAIN-CONTAINING PROTEIN"/>
    <property type="match status" value="1"/>
</dbReference>
<dbReference type="Proteomes" id="UP000284751">
    <property type="component" value="Unassembled WGS sequence"/>
</dbReference>
<dbReference type="InterPro" id="IPR051599">
    <property type="entry name" value="Cell_Envelope_Assoc"/>
</dbReference>
<dbReference type="Gene3D" id="1.10.3620.10">
    <property type="entry name" value="YdcF like domain"/>
    <property type="match status" value="1"/>
</dbReference>